<keyword evidence="2" id="KW-0680">Restriction system</keyword>
<keyword evidence="5" id="KW-0378">Hydrolase</keyword>
<dbReference type="Proteomes" id="UP001154240">
    <property type="component" value="Unassembled WGS sequence"/>
</dbReference>
<feature type="domain" description="Type I restriction modification DNA specificity" evidence="4">
    <location>
        <begin position="196"/>
        <end position="364"/>
    </location>
</feature>
<keyword evidence="6" id="KW-1185">Reference proteome</keyword>
<dbReference type="EC" id="3.1.21.-" evidence="5"/>
<proteinExistence type="inferred from homology"/>
<dbReference type="EMBL" id="JAPHEH010000001">
    <property type="protein sequence ID" value="MDG4476961.1"/>
    <property type="molecule type" value="Genomic_DNA"/>
</dbReference>
<keyword evidence="5" id="KW-0255">Endonuclease</keyword>
<dbReference type="GO" id="GO:0004519">
    <property type="term" value="F:endonuclease activity"/>
    <property type="evidence" value="ECO:0007669"/>
    <property type="project" value="UniProtKB-KW"/>
</dbReference>
<evidence type="ECO:0000313" key="6">
    <source>
        <dbReference type="Proteomes" id="UP001154240"/>
    </source>
</evidence>
<comment type="caution">
    <text evidence="5">The sequence shown here is derived from an EMBL/GenBank/DDBJ whole genome shotgun (WGS) entry which is preliminary data.</text>
</comment>
<dbReference type="GO" id="GO:0003677">
    <property type="term" value="F:DNA binding"/>
    <property type="evidence" value="ECO:0007669"/>
    <property type="project" value="UniProtKB-KW"/>
</dbReference>
<feature type="domain" description="Type I restriction modification DNA specificity" evidence="4">
    <location>
        <begin position="2"/>
        <end position="169"/>
    </location>
</feature>
<accession>A0A9X4RMC6</accession>
<dbReference type="GO" id="GO:0009307">
    <property type="term" value="P:DNA restriction-modification system"/>
    <property type="evidence" value="ECO:0007669"/>
    <property type="project" value="UniProtKB-KW"/>
</dbReference>
<organism evidence="5 6">
    <name type="scientific">Thiovibrio frasassiensis</name>
    <dbReference type="NCBI Taxonomy" id="2984131"/>
    <lineage>
        <taxon>Bacteria</taxon>
        <taxon>Pseudomonadati</taxon>
        <taxon>Thermodesulfobacteriota</taxon>
        <taxon>Desulfobulbia</taxon>
        <taxon>Desulfobulbales</taxon>
        <taxon>Thiovibrionaceae</taxon>
        <taxon>Thiovibrio</taxon>
    </lineage>
</organism>
<dbReference type="InterPro" id="IPR052021">
    <property type="entry name" value="Type-I_RS_S_subunit"/>
</dbReference>
<name>A0A9X4RMC6_9BACT</name>
<keyword evidence="3" id="KW-0238">DNA-binding</keyword>
<dbReference type="CDD" id="cd17253">
    <property type="entry name" value="RMtype1_S_Eco933I-TRD2-CR2_like"/>
    <property type="match status" value="1"/>
</dbReference>
<evidence type="ECO:0000256" key="1">
    <source>
        <dbReference type="ARBA" id="ARBA00010923"/>
    </source>
</evidence>
<gene>
    <name evidence="5" type="ORF">OLX77_12430</name>
</gene>
<dbReference type="InterPro" id="IPR044946">
    <property type="entry name" value="Restrct_endonuc_typeI_TRD_sf"/>
</dbReference>
<dbReference type="Gene3D" id="3.90.220.20">
    <property type="entry name" value="DNA methylase specificity domains"/>
    <property type="match status" value="2"/>
</dbReference>
<dbReference type="RefSeq" id="WP_307633926.1">
    <property type="nucleotide sequence ID" value="NZ_JAPHEH010000001.1"/>
</dbReference>
<reference evidence="5" key="1">
    <citation type="journal article" date="2022" name="bioRxiv">
        <title>Thiovibrio frasassiensisgen. nov., sp. nov., an autotrophic, elemental sulfur disproportionating bacterium isolated from sulfidic karst sediment, and proposal of Thiovibrionaceae fam. nov.</title>
        <authorList>
            <person name="Aronson H."/>
            <person name="Thomas C."/>
            <person name="Bhattacharyya M."/>
            <person name="Eckstein S."/>
            <person name="Jensen S."/>
            <person name="Barco R."/>
            <person name="Macalady J."/>
            <person name="Amend J."/>
        </authorList>
    </citation>
    <scope>NUCLEOTIDE SEQUENCE</scope>
    <source>
        <strain evidence="5">RS19-109</strain>
    </source>
</reference>
<dbReference type="PANTHER" id="PTHR30408">
    <property type="entry name" value="TYPE-1 RESTRICTION ENZYME ECOKI SPECIFICITY PROTEIN"/>
    <property type="match status" value="1"/>
</dbReference>
<sequence>MKWATATIGEVCEVVSGATPKTGTPAFWDGDVPWVTPKDLSDNVQKYLTDTPRKITTAGLRSCSAKMLPADSVLFSSRAPIGLVAINKIPVCTNQGFKNMVPRNGILSPDYLYWWLDIHREDVQRLGRGATFKEVSKKIVEDIQIPLPPLAEQKRIAVILDAADGLRAKRRESLAQLDTLLQSTFLDMFGDPVTNPKGWRVVDFKEVGTSRLGKMLDKGKEAGNCQFPYLANFNVQWGRFVLDDLRRMDFTEKDRKEFELKDGDLLVCEGGEVGRTAIWRGEMKDVYFQKALHRVRLNPSKSVPEYVQQCMWFMAKNGGFRDFTNSATIAHLTGVKLKTVPFPQPPLDLQHRFATIVESIEQQKARLRSHLAELDTLFASLQQRAFNGELLP</sequence>
<dbReference type="GO" id="GO:0016787">
    <property type="term" value="F:hydrolase activity"/>
    <property type="evidence" value="ECO:0007669"/>
    <property type="project" value="UniProtKB-KW"/>
</dbReference>
<dbReference type="CDD" id="cd17273">
    <property type="entry name" value="RMtype1_S_EcoJA69PI-TRD1-CR1_like"/>
    <property type="match status" value="1"/>
</dbReference>
<dbReference type="SUPFAM" id="SSF116734">
    <property type="entry name" value="DNA methylase specificity domain"/>
    <property type="match status" value="2"/>
</dbReference>
<comment type="similarity">
    <text evidence="1">Belongs to the type-I restriction system S methylase family.</text>
</comment>
<protein>
    <submittedName>
        <fullName evidence="5">Restriction endonuclease subunit S</fullName>
        <ecNumber evidence="5">3.1.21.-</ecNumber>
    </submittedName>
</protein>
<reference evidence="5" key="2">
    <citation type="submission" date="2022-10" db="EMBL/GenBank/DDBJ databases">
        <authorList>
            <person name="Aronson H.S."/>
        </authorList>
    </citation>
    <scope>NUCLEOTIDE SEQUENCE</scope>
    <source>
        <strain evidence="5">RS19-109</strain>
    </source>
</reference>
<keyword evidence="5" id="KW-0540">Nuclease</keyword>
<evidence type="ECO:0000313" key="5">
    <source>
        <dbReference type="EMBL" id="MDG4476961.1"/>
    </source>
</evidence>
<dbReference type="Pfam" id="PF01420">
    <property type="entry name" value="Methylase_S"/>
    <property type="match status" value="2"/>
</dbReference>
<dbReference type="AlphaFoldDB" id="A0A9X4RMC6"/>
<dbReference type="InterPro" id="IPR000055">
    <property type="entry name" value="Restrct_endonuc_typeI_TRD"/>
</dbReference>
<evidence type="ECO:0000256" key="2">
    <source>
        <dbReference type="ARBA" id="ARBA00022747"/>
    </source>
</evidence>
<evidence type="ECO:0000259" key="4">
    <source>
        <dbReference type="Pfam" id="PF01420"/>
    </source>
</evidence>
<evidence type="ECO:0000256" key="3">
    <source>
        <dbReference type="ARBA" id="ARBA00023125"/>
    </source>
</evidence>
<dbReference type="PANTHER" id="PTHR30408:SF12">
    <property type="entry name" value="TYPE I RESTRICTION ENZYME MJAVIII SPECIFICITY SUBUNIT"/>
    <property type="match status" value="1"/>
</dbReference>